<feature type="region of interest" description="Disordered" evidence="1">
    <location>
        <begin position="541"/>
        <end position="603"/>
    </location>
</feature>
<feature type="compositionally biased region" description="Polar residues" evidence="1">
    <location>
        <begin position="1008"/>
        <end position="1022"/>
    </location>
</feature>
<dbReference type="SMART" id="SM00222">
    <property type="entry name" value="Sec7"/>
    <property type="match status" value="1"/>
</dbReference>
<sequence>MDPAEQRANAVAMLRRAASLPRMKDGRRPPMHGESGGVSEGERSTGQSAERDQQPTSPESSTKDTSKVSEKEDPRETGHDPKHHPEAMGDDQNKPESSTSEAERGDHDVDATTEPDASEPERPASATPSQQASSSSPSTNPTGKRRSRSRSRSRGSRDMRAKMRQLEVASALQHAPSPDPSGGNTLNIAGPDDVLSLDSPVPTLTSQQAYLMQLQRAQTPFNLGINTNTLSPASAAVGMPSLQTLQNRHLQGLFRSNSAAARMMALNKLNGVDCSTPTPGPASAFPSSGSGLSPSPSPAPGKAKLMRNNTVAGEERVAARQQLLRRLNERIQERGDPLDVGSSVSGGAASSAEEAASAPATPATKSKRRRSRRKSGSAVVDDRDRELLAGTISNMNPLGPLGAIGGMGTMGVLGGMGMGVNAFNAMAALTGTGGGISTSTTPTPGAMDLRDLYPPLIALPPSRAPSVPIERQVVSPLGDRDTRTPDLLRTRTPTPHLPHASTSSTSPIDSSIRNDVPTILAHRLAHVHQYDSPMAHRGPVVEEEDDEYEPVPTPPRVSASARGAPLASSSSVDSRNRSPYRQEVVPKSPFERPRQEPDEELVGVESQRVLYGSSSARVAAADELLDRQVSWIVDPIPAVPRRMYEENEREISWNAEPVPEAMYPPTSSAERDVSWIEQPRSLPGRMPVYDEDEDDEDIEEEQNKQESRQPSPREAIETQLLIDLDGTVDNPEPSSTHDAPNDPHPPSLTSSIHSNVIVNARESAASDVSVAASVGRTSNRDTMELTNSQAESLQGWGELGLRTSSGERLSMNTGDRSRRGSASGGTNAPALSSKRSADSTGGTSTWNKVKNTFTRSGSSLGRRSRTNSLAREKKGDTESSRESAASLMSGKRESKGEGWTGQAISTSTSTQRLQAGRAPSPVSLGTNINASVVGTISTSLMPPPPRTGASPIPPLSDSEAAAKYTNLNPKLFPFPGIEALRSKTPGVGVGFTMSTPDVTLHDRPGSTGLRSANSSTSISSVPQERDTSPSRETSGTSNIAANAGNGAPRDRKLSHHGSDSRLLPKYQLSPGPAFSGAPSSAGAQIDYFNIPQPPTNNHIPTSVSPLPRTREGVRKWLSARLFPSTSQQGQASNPISNVKLGHDVSQHPSTSGPGEQSRKANLGVGLGGGVRLEAAKKPSLTDLLATKIIEKMSEWEETDKEKEPEAKQEESSHNTNNNTTVLQSKPLSGPSSTSVSTASIISRETDVAESSPDDPLQAYDYANAFSHLPTQGPLSLAHKHSNIGVADIYELHESRHLSSVPVSSSHDPSSATPDPASSEESPSRSSHGSRLSLDSLYSPEDNTEVSTQAVDILQRLDQALHADYHNRLWANALTSPPRRLLLSSPMLQVANCNTVKDRFLFLFTDVLIIAKPMLPDRDSFVDTQKVYPPDRKFFIKNVVHLKDLRLSVDRDSDVDGEGHGHGQALTSALISQRPEFIRKFIYEFSTENVDRAVSRIVDVRDTKGCAALGRLLVQLPEIDRAKLGEYLSRRSSKTILKAYLEAFGFMGINIDTALRIFLLSIHMPQGSSHANTLEMLLDTFAGRWYEANANIVAFDRDLAVRLVRAIVRLNEALHAANGHEPGSGSYGRPHITSRDFTETFRRHDPRSLVPDSTLEKIYASVRSEKLCQARNPSNGRAPSPVSLKRPIPPRITYRRQSEPIVVRVPQADPTLTIQLFGQDLTFDPPILSFAKSSEQSFRVTGTAFGPKTMVMACSGPSAPNYSGLPLSTTIVVERAFMRNTFQLAFADMKGRKRKYMFSVDDPVIRHEWTSSIKRQIEAARAGADIIATGGASNLPTGALQVYRAAEVLAFSVLQETLLTQTHSSISVSVNGTLRQTSKSTQDWSLASNMDTTVNISRRSQSRSQIYRLGAGRHEYEVSNGSNSGTGSGLNSGTGSRAASQLGIYDGTDGHGLLVPDDMNESTRLWTGAELEMVCQQNSSIALVLSLLQAALPFQVLHSYNEISHNPLLIKYKFYSNSFFFTSPGRLLHT</sequence>
<dbReference type="GO" id="GO:0032012">
    <property type="term" value="P:regulation of ARF protein signal transduction"/>
    <property type="evidence" value="ECO:0007669"/>
    <property type="project" value="InterPro"/>
</dbReference>
<feature type="compositionally biased region" description="Basic and acidic residues" evidence="1">
    <location>
        <begin position="1195"/>
        <end position="1212"/>
    </location>
</feature>
<evidence type="ECO:0000313" key="3">
    <source>
        <dbReference type="EMBL" id="PAV20290.1"/>
    </source>
</evidence>
<feature type="region of interest" description="Disordered" evidence="1">
    <location>
        <begin position="475"/>
        <end position="512"/>
    </location>
</feature>
<feature type="compositionally biased region" description="Basic residues" evidence="1">
    <location>
        <begin position="143"/>
        <end position="154"/>
    </location>
</feature>
<gene>
    <name evidence="3" type="ORF">PNOK_0291700</name>
</gene>
<dbReference type="InterPro" id="IPR000904">
    <property type="entry name" value="Sec7_dom"/>
</dbReference>
<feature type="compositionally biased region" description="Low complexity" evidence="1">
    <location>
        <begin position="1214"/>
        <end position="1238"/>
    </location>
</feature>
<feature type="compositionally biased region" description="Low complexity" evidence="1">
    <location>
        <begin position="1069"/>
        <end position="1083"/>
    </location>
</feature>
<name>A0A286UL30_9AGAM</name>
<feature type="compositionally biased region" description="Low complexity" evidence="1">
    <location>
        <begin position="340"/>
        <end position="364"/>
    </location>
</feature>
<feature type="compositionally biased region" description="Low complexity" evidence="1">
    <location>
        <begin position="490"/>
        <end position="511"/>
    </location>
</feature>
<feature type="compositionally biased region" description="Polar residues" evidence="1">
    <location>
        <begin position="902"/>
        <end position="913"/>
    </location>
</feature>
<dbReference type="SUPFAM" id="SSF50729">
    <property type="entry name" value="PH domain-like"/>
    <property type="match status" value="1"/>
</dbReference>
<feature type="region of interest" description="Disordered" evidence="1">
    <location>
        <begin position="1195"/>
        <end position="1238"/>
    </location>
</feature>
<feature type="compositionally biased region" description="Basic and acidic residues" evidence="1">
    <location>
        <begin position="1048"/>
        <end position="1059"/>
    </location>
</feature>
<dbReference type="InterPro" id="IPR035999">
    <property type="entry name" value="Sec7_dom_sf"/>
</dbReference>
<dbReference type="SUPFAM" id="SSF48425">
    <property type="entry name" value="Sec7 domain"/>
    <property type="match status" value="1"/>
</dbReference>
<feature type="region of interest" description="Disordered" evidence="1">
    <location>
        <begin position="330"/>
        <end position="382"/>
    </location>
</feature>
<feature type="compositionally biased region" description="Low complexity" evidence="1">
    <location>
        <begin position="854"/>
        <end position="869"/>
    </location>
</feature>
<evidence type="ECO:0000259" key="2">
    <source>
        <dbReference type="PROSITE" id="PS50190"/>
    </source>
</evidence>
<dbReference type="InterPro" id="IPR023394">
    <property type="entry name" value="Sec7_C_sf"/>
</dbReference>
<dbReference type="Pfam" id="PF01369">
    <property type="entry name" value="Sec7"/>
    <property type="match status" value="1"/>
</dbReference>
<feature type="region of interest" description="Disordered" evidence="1">
    <location>
        <begin position="277"/>
        <end position="304"/>
    </location>
</feature>
<dbReference type="STRING" id="2282107.A0A286UL30"/>
<feature type="compositionally biased region" description="Low complexity" evidence="1">
    <location>
        <begin position="123"/>
        <end position="139"/>
    </location>
</feature>
<feature type="compositionally biased region" description="Low complexity" evidence="1">
    <location>
        <begin position="1297"/>
        <end position="1335"/>
    </location>
</feature>
<dbReference type="EMBL" id="NBII01000003">
    <property type="protein sequence ID" value="PAV20290.1"/>
    <property type="molecule type" value="Genomic_DNA"/>
</dbReference>
<feature type="compositionally biased region" description="Low complexity" evidence="1">
    <location>
        <begin position="277"/>
        <end position="294"/>
    </location>
</feature>
<keyword evidence="4" id="KW-1185">Reference proteome</keyword>
<dbReference type="PROSITE" id="PS50190">
    <property type="entry name" value="SEC7"/>
    <property type="match status" value="1"/>
</dbReference>
<feature type="compositionally biased region" description="Polar residues" evidence="1">
    <location>
        <begin position="802"/>
        <end position="814"/>
    </location>
</feature>
<feature type="region of interest" description="Disordered" evidence="1">
    <location>
        <begin position="1297"/>
        <end position="1340"/>
    </location>
</feature>
<organism evidence="3 4">
    <name type="scientific">Pyrrhoderma noxium</name>
    <dbReference type="NCBI Taxonomy" id="2282107"/>
    <lineage>
        <taxon>Eukaryota</taxon>
        <taxon>Fungi</taxon>
        <taxon>Dikarya</taxon>
        <taxon>Basidiomycota</taxon>
        <taxon>Agaricomycotina</taxon>
        <taxon>Agaricomycetes</taxon>
        <taxon>Hymenochaetales</taxon>
        <taxon>Hymenochaetaceae</taxon>
        <taxon>Pyrrhoderma</taxon>
    </lineage>
</organism>
<feature type="compositionally biased region" description="Polar residues" evidence="1">
    <location>
        <begin position="1030"/>
        <end position="1040"/>
    </location>
</feature>
<feature type="compositionally biased region" description="Basic residues" evidence="1">
    <location>
        <begin position="365"/>
        <end position="375"/>
    </location>
</feature>
<feature type="compositionally biased region" description="Basic and acidic residues" evidence="1">
    <location>
        <begin position="478"/>
        <end position="489"/>
    </location>
</feature>
<dbReference type="Proteomes" id="UP000217199">
    <property type="component" value="Unassembled WGS sequence"/>
</dbReference>
<accession>A0A286UL30</accession>
<reference evidence="3 4" key="1">
    <citation type="journal article" date="2017" name="Mol. Ecol.">
        <title>Comparative and population genomic landscape of Phellinus noxius: A hypervariable fungus causing root rot in trees.</title>
        <authorList>
            <person name="Chung C.L."/>
            <person name="Lee T.J."/>
            <person name="Akiba M."/>
            <person name="Lee H.H."/>
            <person name="Kuo T.H."/>
            <person name="Liu D."/>
            <person name="Ke H.M."/>
            <person name="Yokoi T."/>
            <person name="Roa M.B."/>
            <person name="Lu M.J."/>
            <person name="Chang Y.Y."/>
            <person name="Ann P.J."/>
            <person name="Tsai J.N."/>
            <person name="Chen C.Y."/>
            <person name="Tzean S.S."/>
            <person name="Ota Y."/>
            <person name="Hattori T."/>
            <person name="Sahashi N."/>
            <person name="Liou R.F."/>
            <person name="Kikuchi T."/>
            <person name="Tsai I.J."/>
        </authorList>
    </citation>
    <scope>NUCLEOTIDE SEQUENCE [LARGE SCALE GENOMIC DNA]</scope>
    <source>
        <strain evidence="3 4">FFPRI411160</strain>
    </source>
</reference>
<feature type="compositionally biased region" description="Low complexity" evidence="1">
    <location>
        <begin position="764"/>
        <end position="774"/>
    </location>
</feature>
<feature type="compositionally biased region" description="Basic and acidic residues" evidence="1">
    <location>
        <begin position="101"/>
        <end position="110"/>
    </location>
</feature>
<dbReference type="InParanoid" id="A0A286UL30"/>
<proteinExistence type="predicted"/>
<feature type="region of interest" description="Disordered" evidence="1">
    <location>
        <begin position="1122"/>
        <end position="1163"/>
    </location>
</feature>
<feature type="compositionally biased region" description="Basic and acidic residues" evidence="1">
    <location>
        <begin position="155"/>
        <end position="165"/>
    </location>
</feature>
<dbReference type="GO" id="GO:0005085">
    <property type="term" value="F:guanyl-nucleotide exchange factor activity"/>
    <property type="evidence" value="ECO:0007669"/>
    <property type="project" value="InterPro"/>
</dbReference>
<evidence type="ECO:0000256" key="1">
    <source>
        <dbReference type="SAM" id="MobiDB-lite"/>
    </source>
</evidence>
<feature type="compositionally biased region" description="Basic and acidic residues" evidence="1">
    <location>
        <begin position="61"/>
        <end position="94"/>
    </location>
</feature>
<feature type="region of interest" description="Disordered" evidence="1">
    <location>
        <begin position="677"/>
        <end position="751"/>
    </location>
</feature>
<comment type="caution">
    <text evidence="3">The sequence shown here is derived from an EMBL/GenBank/DDBJ whole genome shotgun (WGS) entry which is preliminary data.</text>
</comment>
<protein>
    <submittedName>
        <fullName evidence="3">Guanine nucleotide exchange factor</fullName>
    </submittedName>
</protein>
<feature type="region of interest" description="Disordered" evidence="1">
    <location>
        <begin position="995"/>
        <end position="1107"/>
    </location>
</feature>
<feature type="compositionally biased region" description="Polar residues" evidence="1">
    <location>
        <begin position="1095"/>
        <end position="1104"/>
    </location>
</feature>
<feature type="compositionally biased region" description="Polar residues" evidence="1">
    <location>
        <begin position="829"/>
        <end position="853"/>
    </location>
</feature>
<feature type="region of interest" description="Disordered" evidence="1">
    <location>
        <begin position="1"/>
        <end position="200"/>
    </location>
</feature>
<dbReference type="OrthoDB" id="430364at2759"/>
<feature type="compositionally biased region" description="Acidic residues" evidence="1">
    <location>
        <begin position="689"/>
        <end position="700"/>
    </location>
</feature>
<feature type="compositionally biased region" description="Polar residues" evidence="1">
    <location>
        <begin position="1123"/>
        <end position="1136"/>
    </location>
</feature>
<dbReference type="Gene3D" id="1.10.1000.11">
    <property type="entry name" value="Arf Nucleotide-binding Site Opener,domain 2"/>
    <property type="match status" value="1"/>
</dbReference>
<feature type="domain" description="SEC7" evidence="2">
    <location>
        <begin position="1462"/>
        <end position="1664"/>
    </location>
</feature>
<feature type="region of interest" description="Disordered" evidence="1">
    <location>
        <begin position="764"/>
        <end position="922"/>
    </location>
</feature>
<feature type="compositionally biased region" description="Basic and acidic residues" evidence="1">
    <location>
        <begin position="870"/>
        <end position="881"/>
    </location>
</feature>
<evidence type="ECO:0000313" key="4">
    <source>
        <dbReference type="Proteomes" id="UP000217199"/>
    </source>
</evidence>